<evidence type="ECO:0000313" key="2">
    <source>
        <dbReference type="EMBL" id="KAG0513332.1"/>
    </source>
</evidence>
<reference evidence="2" key="2">
    <citation type="submission" date="2020-10" db="EMBL/GenBank/DDBJ databases">
        <authorList>
            <person name="Cooper E.A."/>
            <person name="Brenton Z.W."/>
            <person name="Flinn B.S."/>
            <person name="Jenkins J."/>
            <person name="Shu S."/>
            <person name="Flowers D."/>
            <person name="Luo F."/>
            <person name="Wang Y."/>
            <person name="Xia P."/>
            <person name="Barry K."/>
            <person name="Daum C."/>
            <person name="Lipzen A."/>
            <person name="Yoshinaga Y."/>
            <person name="Schmutz J."/>
            <person name="Saski C."/>
            <person name="Vermerris W."/>
            <person name="Kresovich S."/>
        </authorList>
    </citation>
    <scope>NUCLEOTIDE SEQUENCE</scope>
</reference>
<evidence type="ECO:0000256" key="1">
    <source>
        <dbReference type="SAM" id="MobiDB-lite"/>
    </source>
</evidence>
<organism evidence="2 3">
    <name type="scientific">Sorghum bicolor</name>
    <name type="common">Sorghum</name>
    <name type="synonym">Sorghum vulgare</name>
    <dbReference type="NCBI Taxonomy" id="4558"/>
    <lineage>
        <taxon>Eukaryota</taxon>
        <taxon>Viridiplantae</taxon>
        <taxon>Streptophyta</taxon>
        <taxon>Embryophyta</taxon>
        <taxon>Tracheophyta</taxon>
        <taxon>Spermatophyta</taxon>
        <taxon>Magnoliopsida</taxon>
        <taxon>Liliopsida</taxon>
        <taxon>Poales</taxon>
        <taxon>Poaceae</taxon>
        <taxon>PACMAD clade</taxon>
        <taxon>Panicoideae</taxon>
        <taxon>Andropogonodae</taxon>
        <taxon>Andropogoneae</taxon>
        <taxon>Sorghinae</taxon>
        <taxon>Sorghum</taxon>
    </lineage>
</organism>
<protein>
    <submittedName>
        <fullName evidence="2">Uncharacterized protein</fullName>
    </submittedName>
</protein>
<feature type="region of interest" description="Disordered" evidence="1">
    <location>
        <begin position="26"/>
        <end position="85"/>
    </location>
</feature>
<dbReference type="Proteomes" id="UP000807115">
    <property type="component" value="Chromosome 10"/>
</dbReference>
<name>A0A921Q0X5_SORBI</name>
<dbReference type="AlphaFoldDB" id="A0A921Q0X5"/>
<feature type="compositionally biased region" description="Basic and acidic residues" evidence="1">
    <location>
        <begin position="75"/>
        <end position="85"/>
    </location>
</feature>
<gene>
    <name evidence="2" type="ORF">BDA96_10G092700</name>
</gene>
<feature type="region of interest" description="Disordered" evidence="1">
    <location>
        <begin position="112"/>
        <end position="181"/>
    </location>
</feature>
<proteinExistence type="predicted"/>
<reference evidence="2" key="1">
    <citation type="journal article" date="2019" name="BMC Genomics">
        <title>A new reference genome for Sorghum bicolor reveals high levels of sequence similarity between sweet and grain genotypes: implications for the genetics of sugar metabolism.</title>
        <authorList>
            <person name="Cooper E.A."/>
            <person name="Brenton Z.W."/>
            <person name="Flinn B.S."/>
            <person name="Jenkins J."/>
            <person name="Shu S."/>
            <person name="Flowers D."/>
            <person name="Luo F."/>
            <person name="Wang Y."/>
            <person name="Xia P."/>
            <person name="Barry K."/>
            <person name="Daum C."/>
            <person name="Lipzen A."/>
            <person name="Yoshinaga Y."/>
            <person name="Schmutz J."/>
            <person name="Saski C."/>
            <person name="Vermerris W."/>
            <person name="Kresovich S."/>
        </authorList>
    </citation>
    <scope>NUCLEOTIDE SEQUENCE</scope>
</reference>
<feature type="compositionally biased region" description="Basic and acidic residues" evidence="1">
    <location>
        <begin position="116"/>
        <end position="140"/>
    </location>
</feature>
<evidence type="ECO:0000313" key="3">
    <source>
        <dbReference type="Proteomes" id="UP000807115"/>
    </source>
</evidence>
<comment type="caution">
    <text evidence="2">The sequence shown here is derived from an EMBL/GenBank/DDBJ whole genome shotgun (WGS) entry which is preliminary data.</text>
</comment>
<sequence length="248" mass="26602">MDTSFVRHSSIGSFVLPPAMRKPAWLSLPQHKKRKAPAISSTNPPRRRLDESSSTQSAHLLLDESSSAPPRRILLHAERPPPPRRIGDRLLGAPLPDFGARANSGAHISVAASRCPRSDPPWESRRSPVAEQPVRTRADSGGHAARAPRTPVAAPLAPAAHSLPERPRRCPLPAPRTPVATATRASRALGRNPSRHRLTQGRCGARRRWQAMADYSVAMAGPCGDGAPPLPLPAGGYAHLRPTPGLLD</sequence>
<feature type="compositionally biased region" description="Low complexity" evidence="1">
    <location>
        <begin position="144"/>
        <end position="160"/>
    </location>
</feature>
<dbReference type="EMBL" id="CM027689">
    <property type="protein sequence ID" value="KAG0513332.1"/>
    <property type="molecule type" value="Genomic_DNA"/>
</dbReference>
<feature type="compositionally biased region" description="Polar residues" evidence="1">
    <location>
        <begin position="52"/>
        <end position="68"/>
    </location>
</feature>
<accession>A0A921Q0X5</accession>